<comment type="caution">
    <text evidence="2">The sequence shown here is derived from an EMBL/GenBank/DDBJ whole genome shotgun (WGS) entry which is preliminary data.</text>
</comment>
<dbReference type="HOGENOM" id="CLU_3234624_0_0_9"/>
<protein>
    <submittedName>
        <fullName evidence="2">Uncharacterized protein</fullName>
    </submittedName>
</protein>
<evidence type="ECO:0000313" key="2">
    <source>
        <dbReference type="EMBL" id="EHI58335.1"/>
    </source>
</evidence>
<accession>G5IJW5</accession>
<evidence type="ECO:0000313" key="3">
    <source>
        <dbReference type="Proteomes" id="UP000005384"/>
    </source>
</evidence>
<feature type="region of interest" description="Disordered" evidence="1">
    <location>
        <begin position="1"/>
        <end position="30"/>
    </location>
</feature>
<sequence>MKRMVNSNSNGINNNRLGSSSHKQNEREYTTRSVCLVDDGNCL</sequence>
<name>G5IJW5_9FIRM</name>
<proteinExistence type="predicted"/>
<gene>
    <name evidence="2" type="ORF">HMPREF9473_03793</name>
</gene>
<evidence type="ECO:0000256" key="1">
    <source>
        <dbReference type="SAM" id="MobiDB-lite"/>
    </source>
</evidence>
<keyword evidence="3" id="KW-1185">Reference proteome</keyword>
<reference evidence="2 3" key="1">
    <citation type="submission" date="2011-08" db="EMBL/GenBank/DDBJ databases">
        <title>The Genome Sequence of Clostridium hathewayi WAL-18680.</title>
        <authorList>
            <consortium name="The Broad Institute Genome Sequencing Platform"/>
            <person name="Earl A."/>
            <person name="Ward D."/>
            <person name="Feldgarden M."/>
            <person name="Gevers D."/>
            <person name="Finegold S.M."/>
            <person name="Summanen P.H."/>
            <person name="Molitoris D.R."/>
            <person name="Song M."/>
            <person name="Daigneault M."/>
            <person name="Allen-Vercoe E."/>
            <person name="Young S.K."/>
            <person name="Zeng Q."/>
            <person name="Gargeya S."/>
            <person name="Fitzgerald M."/>
            <person name="Haas B."/>
            <person name="Abouelleil A."/>
            <person name="Alvarado L."/>
            <person name="Arachchi H.M."/>
            <person name="Berlin A."/>
            <person name="Brown A."/>
            <person name="Chapman S.B."/>
            <person name="Chen Z."/>
            <person name="Dunbar C."/>
            <person name="Freedman E."/>
            <person name="Gearin G."/>
            <person name="Gellesch M."/>
            <person name="Goldberg J."/>
            <person name="Griggs A."/>
            <person name="Gujja S."/>
            <person name="Heiman D."/>
            <person name="Howarth C."/>
            <person name="Larson L."/>
            <person name="Lui A."/>
            <person name="MacDonald P.J.P."/>
            <person name="Montmayeur A."/>
            <person name="Murphy C."/>
            <person name="Neiman D."/>
            <person name="Pearson M."/>
            <person name="Priest M."/>
            <person name="Roberts A."/>
            <person name="Saif S."/>
            <person name="Shea T."/>
            <person name="Shenoy N."/>
            <person name="Sisk P."/>
            <person name="Stolte C."/>
            <person name="Sykes S."/>
            <person name="Wortman J."/>
            <person name="Nusbaum C."/>
            <person name="Birren B."/>
        </authorList>
    </citation>
    <scope>NUCLEOTIDE SEQUENCE [LARGE SCALE GENOMIC DNA]</scope>
    <source>
        <strain evidence="2 3">WAL-18680</strain>
    </source>
</reference>
<feature type="compositionally biased region" description="Low complexity" evidence="1">
    <location>
        <begin position="1"/>
        <end position="21"/>
    </location>
</feature>
<dbReference type="RefSeq" id="WP_006781784.1">
    <property type="nucleotide sequence ID" value="NZ_CP040506.1"/>
</dbReference>
<dbReference type="AlphaFoldDB" id="G5IJW5"/>
<dbReference type="EMBL" id="ADLN01000104">
    <property type="protein sequence ID" value="EHI58335.1"/>
    <property type="molecule type" value="Genomic_DNA"/>
</dbReference>
<dbReference type="Proteomes" id="UP000005384">
    <property type="component" value="Unassembled WGS sequence"/>
</dbReference>
<organism evidence="2 3">
    <name type="scientific">Hungatella hathewayi WAL-18680</name>
    <dbReference type="NCBI Taxonomy" id="742737"/>
    <lineage>
        <taxon>Bacteria</taxon>
        <taxon>Bacillati</taxon>
        <taxon>Bacillota</taxon>
        <taxon>Clostridia</taxon>
        <taxon>Lachnospirales</taxon>
        <taxon>Lachnospiraceae</taxon>
        <taxon>Hungatella</taxon>
    </lineage>
</organism>